<evidence type="ECO:0008006" key="4">
    <source>
        <dbReference type="Google" id="ProtNLM"/>
    </source>
</evidence>
<name>A0A1X6MLL6_9APHY</name>
<accession>A0A1X6MLL6</accession>
<keyword evidence="1" id="KW-0472">Membrane</keyword>
<feature type="transmembrane region" description="Helical" evidence="1">
    <location>
        <begin position="87"/>
        <end position="107"/>
    </location>
</feature>
<feature type="transmembrane region" description="Helical" evidence="1">
    <location>
        <begin position="29"/>
        <end position="47"/>
    </location>
</feature>
<keyword evidence="3" id="KW-1185">Reference proteome</keyword>
<dbReference type="AlphaFoldDB" id="A0A1X6MLL6"/>
<dbReference type="RefSeq" id="XP_024334022.1">
    <property type="nucleotide sequence ID" value="XM_024487241.1"/>
</dbReference>
<dbReference type="EMBL" id="KZ110609">
    <property type="protein sequence ID" value="OSX57228.1"/>
    <property type="molecule type" value="Genomic_DNA"/>
</dbReference>
<keyword evidence="1" id="KW-0812">Transmembrane</keyword>
<dbReference type="Proteomes" id="UP000194127">
    <property type="component" value="Unassembled WGS sequence"/>
</dbReference>
<keyword evidence="1" id="KW-1133">Transmembrane helix</keyword>
<protein>
    <recommendedName>
        <fullName evidence="4">Transmembrane protein</fullName>
    </recommendedName>
</protein>
<gene>
    <name evidence="2" type="ORF">POSPLADRAFT_1157826</name>
</gene>
<dbReference type="OrthoDB" id="3266087at2759"/>
<proteinExistence type="predicted"/>
<evidence type="ECO:0000256" key="1">
    <source>
        <dbReference type="SAM" id="Phobius"/>
    </source>
</evidence>
<evidence type="ECO:0000313" key="3">
    <source>
        <dbReference type="Proteomes" id="UP000194127"/>
    </source>
</evidence>
<sequence>MHDPRRPPRIQPTEWIPHFRSEDEDASPFHAWCFLIGFILFPLWWVASFCPIPKTRHVGGTDTEKAVPLDDPQIEHDAKTWRTRCRIMSVISFLTYIPFIILVAIFVPHHT</sequence>
<organism evidence="2 3">
    <name type="scientific">Postia placenta MAD-698-R-SB12</name>
    <dbReference type="NCBI Taxonomy" id="670580"/>
    <lineage>
        <taxon>Eukaryota</taxon>
        <taxon>Fungi</taxon>
        <taxon>Dikarya</taxon>
        <taxon>Basidiomycota</taxon>
        <taxon>Agaricomycotina</taxon>
        <taxon>Agaricomycetes</taxon>
        <taxon>Polyporales</taxon>
        <taxon>Adustoporiaceae</taxon>
        <taxon>Rhodonia</taxon>
    </lineage>
</organism>
<reference evidence="2 3" key="1">
    <citation type="submission" date="2017-04" db="EMBL/GenBank/DDBJ databases">
        <title>Genome Sequence of the Model Brown-Rot Fungus Postia placenta SB12.</title>
        <authorList>
            <consortium name="DOE Joint Genome Institute"/>
            <person name="Gaskell J."/>
            <person name="Kersten P."/>
            <person name="Larrondo L.F."/>
            <person name="Canessa P."/>
            <person name="Martinez D."/>
            <person name="Hibbett D."/>
            <person name="Schmoll M."/>
            <person name="Kubicek C.P."/>
            <person name="Martinez A.T."/>
            <person name="Yadav J."/>
            <person name="Master E."/>
            <person name="Magnuson J.K."/>
            <person name="James T."/>
            <person name="Yaver D."/>
            <person name="Berka R."/>
            <person name="Labutti K."/>
            <person name="Lipzen A."/>
            <person name="Aerts A."/>
            <person name="Barry K."/>
            <person name="Henrissat B."/>
            <person name="Blanchette R."/>
            <person name="Grigoriev I."/>
            <person name="Cullen D."/>
        </authorList>
    </citation>
    <scope>NUCLEOTIDE SEQUENCE [LARGE SCALE GENOMIC DNA]</scope>
    <source>
        <strain evidence="2 3">MAD-698-R-SB12</strain>
    </source>
</reference>
<dbReference type="GeneID" id="36332190"/>
<evidence type="ECO:0000313" key="2">
    <source>
        <dbReference type="EMBL" id="OSX57228.1"/>
    </source>
</evidence>